<keyword evidence="2" id="KW-1185">Reference proteome</keyword>
<feature type="non-terminal residue" evidence="1">
    <location>
        <position position="87"/>
    </location>
</feature>
<dbReference type="Proteomes" id="UP001211907">
    <property type="component" value="Unassembled WGS sequence"/>
</dbReference>
<evidence type="ECO:0000313" key="1">
    <source>
        <dbReference type="EMBL" id="KAJ3086558.1"/>
    </source>
</evidence>
<accession>A0AAD5SQ70</accession>
<dbReference type="AlphaFoldDB" id="A0AAD5SQ70"/>
<dbReference type="EMBL" id="JADGJH010004250">
    <property type="protein sequence ID" value="KAJ3086558.1"/>
    <property type="molecule type" value="Genomic_DNA"/>
</dbReference>
<gene>
    <name evidence="1" type="ORF">HK100_008666</name>
</gene>
<reference evidence="1" key="1">
    <citation type="submission" date="2020-05" db="EMBL/GenBank/DDBJ databases">
        <title>Phylogenomic resolution of chytrid fungi.</title>
        <authorList>
            <person name="Stajich J.E."/>
            <person name="Amses K."/>
            <person name="Simmons R."/>
            <person name="Seto K."/>
            <person name="Myers J."/>
            <person name="Bonds A."/>
            <person name="Quandt C.A."/>
            <person name="Barry K."/>
            <person name="Liu P."/>
            <person name="Grigoriev I."/>
            <person name="Longcore J.E."/>
            <person name="James T.Y."/>
        </authorList>
    </citation>
    <scope>NUCLEOTIDE SEQUENCE</scope>
    <source>
        <strain evidence="1">JEL0513</strain>
    </source>
</reference>
<proteinExistence type="predicted"/>
<sequence length="87" mass="9625">MTDTLPEYADIVLDRPHVLLFRRSWTDPLLVEICATESAGASPIFSISGFTDKPESFRPYDDLFIPYVGSSPGSTLSDLRSHGFEAT</sequence>
<name>A0AAD5SQ70_9FUNG</name>
<organism evidence="1 2">
    <name type="scientific">Physocladia obscura</name>
    <dbReference type="NCBI Taxonomy" id="109957"/>
    <lineage>
        <taxon>Eukaryota</taxon>
        <taxon>Fungi</taxon>
        <taxon>Fungi incertae sedis</taxon>
        <taxon>Chytridiomycota</taxon>
        <taxon>Chytridiomycota incertae sedis</taxon>
        <taxon>Chytridiomycetes</taxon>
        <taxon>Chytridiales</taxon>
        <taxon>Chytriomycetaceae</taxon>
        <taxon>Physocladia</taxon>
    </lineage>
</organism>
<evidence type="ECO:0000313" key="2">
    <source>
        <dbReference type="Proteomes" id="UP001211907"/>
    </source>
</evidence>
<protein>
    <submittedName>
        <fullName evidence="1">Uncharacterized protein</fullName>
    </submittedName>
</protein>
<comment type="caution">
    <text evidence="1">The sequence shown here is derived from an EMBL/GenBank/DDBJ whole genome shotgun (WGS) entry which is preliminary data.</text>
</comment>